<feature type="non-terminal residue" evidence="2">
    <location>
        <position position="1"/>
    </location>
</feature>
<dbReference type="AlphaFoldDB" id="A0AA38GHC4"/>
<gene>
    <name evidence="2" type="ORF">KI387_016487</name>
</gene>
<feature type="non-terminal residue" evidence="2">
    <location>
        <position position="131"/>
    </location>
</feature>
<sequence>VEDEKGLKQGLLRPQQEEEEEEQKKLTIDEMLQKWTGEFGWWQLRHFVLTSLAWTLEALHTMVMIFADREPPWQCSSTSCSPASSVCSMAETSWEWVQGHGVSTVSEWGLICGNKYKVGVAQSAFFLGCLA</sequence>
<dbReference type="EMBL" id="JAHRHJ020000003">
    <property type="protein sequence ID" value="KAH9321848.1"/>
    <property type="molecule type" value="Genomic_DNA"/>
</dbReference>
<feature type="region of interest" description="Disordered" evidence="1">
    <location>
        <begin position="1"/>
        <end position="23"/>
    </location>
</feature>
<dbReference type="OMA" id="WHCKASI"/>
<evidence type="ECO:0000256" key="1">
    <source>
        <dbReference type="SAM" id="MobiDB-lite"/>
    </source>
</evidence>
<proteinExistence type="predicted"/>
<keyword evidence="3" id="KW-1185">Reference proteome</keyword>
<reference evidence="2 3" key="1">
    <citation type="journal article" date="2021" name="Nat. Plants">
        <title>The Taxus genome provides insights into paclitaxel biosynthesis.</title>
        <authorList>
            <person name="Xiong X."/>
            <person name="Gou J."/>
            <person name="Liao Q."/>
            <person name="Li Y."/>
            <person name="Zhou Q."/>
            <person name="Bi G."/>
            <person name="Li C."/>
            <person name="Du R."/>
            <person name="Wang X."/>
            <person name="Sun T."/>
            <person name="Guo L."/>
            <person name="Liang H."/>
            <person name="Lu P."/>
            <person name="Wu Y."/>
            <person name="Zhang Z."/>
            <person name="Ro D.K."/>
            <person name="Shang Y."/>
            <person name="Huang S."/>
            <person name="Yan J."/>
        </authorList>
    </citation>
    <scope>NUCLEOTIDE SEQUENCE [LARGE SCALE GENOMIC DNA]</scope>
    <source>
        <strain evidence="2">Ta-2019</strain>
    </source>
</reference>
<protein>
    <submittedName>
        <fullName evidence="2">Uncharacterized protein</fullName>
    </submittedName>
</protein>
<dbReference type="Proteomes" id="UP000824469">
    <property type="component" value="Unassembled WGS sequence"/>
</dbReference>
<comment type="caution">
    <text evidence="2">The sequence shown here is derived from an EMBL/GenBank/DDBJ whole genome shotgun (WGS) entry which is preliminary data.</text>
</comment>
<evidence type="ECO:0000313" key="3">
    <source>
        <dbReference type="Proteomes" id="UP000824469"/>
    </source>
</evidence>
<name>A0AA38GHC4_TAXCH</name>
<accession>A0AA38GHC4</accession>
<organism evidence="2 3">
    <name type="scientific">Taxus chinensis</name>
    <name type="common">Chinese yew</name>
    <name type="synonym">Taxus wallichiana var. chinensis</name>
    <dbReference type="NCBI Taxonomy" id="29808"/>
    <lineage>
        <taxon>Eukaryota</taxon>
        <taxon>Viridiplantae</taxon>
        <taxon>Streptophyta</taxon>
        <taxon>Embryophyta</taxon>
        <taxon>Tracheophyta</taxon>
        <taxon>Spermatophyta</taxon>
        <taxon>Pinopsida</taxon>
        <taxon>Pinidae</taxon>
        <taxon>Conifers II</taxon>
        <taxon>Cupressales</taxon>
        <taxon>Taxaceae</taxon>
        <taxon>Taxus</taxon>
    </lineage>
</organism>
<evidence type="ECO:0000313" key="2">
    <source>
        <dbReference type="EMBL" id="KAH9321848.1"/>
    </source>
</evidence>